<evidence type="ECO:0000256" key="2">
    <source>
        <dbReference type="SAM" id="SignalP"/>
    </source>
</evidence>
<protein>
    <recommendedName>
        <fullName evidence="5">Lipoprotein</fullName>
    </recommendedName>
</protein>
<organism evidence="3 4">
    <name type="scientific">Leucobacter massiliensis</name>
    <dbReference type="NCBI Taxonomy" id="1686285"/>
    <lineage>
        <taxon>Bacteria</taxon>
        <taxon>Bacillati</taxon>
        <taxon>Actinomycetota</taxon>
        <taxon>Actinomycetes</taxon>
        <taxon>Micrococcales</taxon>
        <taxon>Microbacteriaceae</taxon>
        <taxon>Leucobacter</taxon>
    </lineage>
</organism>
<name>A0A2S9QM23_9MICO</name>
<feature type="signal peptide" evidence="2">
    <location>
        <begin position="1"/>
        <end position="27"/>
    </location>
</feature>
<feature type="chain" id="PRO_5039010450" description="Lipoprotein" evidence="2">
    <location>
        <begin position="28"/>
        <end position="179"/>
    </location>
</feature>
<dbReference type="PROSITE" id="PS51257">
    <property type="entry name" value="PROKAR_LIPOPROTEIN"/>
    <property type="match status" value="1"/>
</dbReference>
<evidence type="ECO:0000256" key="1">
    <source>
        <dbReference type="SAM" id="MobiDB-lite"/>
    </source>
</evidence>
<sequence>MTRKKTMFKAAGTVGAALLTLSLASCAGGQSVAEACQIAEDTMTEVVSQSQADTQQALQDAMQGEDIDLGATLQPVLDALGDAQKKVTNAEVKDALDGFVDEYQTFADTISAIDLSAFQELSDLSDLDPSDPEAMAKLDELQQKSQELQQKSQELQTELNERTEALTSASSKLEELCSK</sequence>
<keyword evidence="2" id="KW-0732">Signal</keyword>
<dbReference type="AlphaFoldDB" id="A0A2S9QM23"/>
<reference evidence="3 4" key="1">
    <citation type="journal article" date="2017" name="New Microbes New Infect">
        <title>Genome sequence of 'Leucobacter massiliensis' sp. nov. isolated from human pharynx after travel to the 2014 Hajj.</title>
        <authorList>
            <person name="Leangapichart T."/>
            <person name="Gautret P."/>
            <person name="Nguyen T.T."/>
            <person name="Armstrong N."/>
            <person name="Rolain J.M."/>
        </authorList>
    </citation>
    <scope>NUCLEOTIDE SEQUENCE [LARGE SCALE GENOMIC DNA]</scope>
    <source>
        <strain evidence="3 4">122RC15</strain>
    </source>
</reference>
<accession>A0A2S9QM23</accession>
<evidence type="ECO:0000313" key="3">
    <source>
        <dbReference type="EMBL" id="PRI10634.1"/>
    </source>
</evidence>
<dbReference type="OrthoDB" id="4991307at2"/>
<feature type="compositionally biased region" description="Low complexity" evidence="1">
    <location>
        <begin position="143"/>
        <end position="158"/>
    </location>
</feature>
<proteinExistence type="predicted"/>
<feature type="region of interest" description="Disordered" evidence="1">
    <location>
        <begin position="143"/>
        <end position="179"/>
    </location>
</feature>
<dbReference type="EMBL" id="MWZD01000017">
    <property type="protein sequence ID" value="PRI10634.1"/>
    <property type="molecule type" value="Genomic_DNA"/>
</dbReference>
<gene>
    <name evidence="3" type="ORF">B4915_06910</name>
</gene>
<keyword evidence="4" id="KW-1185">Reference proteome</keyword>
<comment type="caution">
    <text evidence="3">The sequence shown here is derived from an EMBL/GenBank/DDBJ whole genome shotgun (WGS) entry which is preliminary data.</text>
</comment>
<dbReference type="RefSeq" id="WP_105805100.1">
    <property type="nucleotide sequence ID" value="NZ_MWZD01000017.1"/>
</dbReference>
<evidence type="ECO:0000313" key="4">
    <source>
        <dbReference type="Proteomes" id="UP000238650"/>
    </source>
</evidence>
<dbReference type="Proteomes" id="UP000238650">
    <property type="component" value="Unassembled WGS sequence"/>
</dbReference>
<evidence type="ECO:0008006" key="5">
    <source>
        <dbReference type="Google" id="ProtNLM"/>
    </source>
</evidence>